<evidence type="ECO:0000256" key="9">
    <source>
        <dbReference type="SAM" id="SignalP"/>
    </source>
</evidence>
<dbReference type="EMBL" id="KN831769">
    <property type="protein sequence ID" value="KIM48435.1"/>
    <property type="molecule type" value="Genomic_DNA"/>
</dbReference>
<keyword evidence="3" id="KW-0336">GPI-anchor</keyword>
<dbReference type="Proteomes" id="UP000053424">
    <property type="component" value="Unassembled WGS sequence"/>
</dbReference>
<evidence type="ECO:0000256" key="6">
    <source>
        <dbReference type="ARBA" id="ARBA00023180"/>
    </source>
</evidence>
<keyword evidence="2" id="KW-1003">Cell membrane</keyword>
<feature type="chain" id="PRO_5002162495" description="Copper acquisition factor BIM1-like domain-containing protein" evidence="9">
    <location>
        <begin position="19"/>
        <end position="209"/>
    </location>
</feature>
<evidence type="ECO:0000256" key="5">
    <source>
        <dbReference type="ARBA" id="ARBA00023136"/>
    </source>
</evidence>
<keyword evidence="12" id="KW-1185">Reference proteome</keyword>
<dbReference type="InterPro" id="IPR046530">
    <property type="entry name" value="BIM1-like_dom"/>
</dbReference>
<evidence type="ECO:0000256" key="3">
    <source>
        <dbReference type="ARBA" id="ARBA00022622"/>
    </source>
</evidence>
<comment type="subcellular location">
    <subcellularLocation>
        <location evidence="1">Cell membrane</location>
        <topology evidence="1">Lipid-anchor</topology>
        <topology evidence="1">GPI-anchor</topology>
    </subcellularLocation>
</comment>
<dbReference type="PANTHER" id="PTHR34992">
    <property type="entry name" value="HYPHAL ANASTAMOSIS-7 PROTEIN"/>
    <property type="match status" value="1"/>
</dbReference>
<evidence type="ECO:0000313" key="12">
    <source>
        <dbReference type="Proteomes" id="UP000053424"/>
    </source>
</evidence>
<reference evidence="11 12" key="1">
    <citation type="submission" date="2014-04" db="EMBL/GenBank/DDBJ databases">
        <authorList>
            <consortium name="DOE Joint Genome Institute"/>
            <person name="Kuo A."/>
            <person name="Gay G."/>
            <person name="Dore J."/>
            <person name="Kohler A."/>
            <person name="Nagy L.G."/>
            <person name="Floudas D."/>
            <person name="Copeland A."/>
            <person name="Barry K.W."/>
            <person name="Cichocki N."/>
            <person name="Veneault-Fourrey C."/>
            <person name="LaButti K."/>
            <person name="Lindquist E.A."/>
            <person name="Lipzen A."/>
            <person name="Lundell T."/>
            <person name="Morin E."/>
            <person name="Murat C."/>
            <person name="Sun H."/>
            <person name="Tunlid A."/>
            <person name="Henrissat B."/>
            <person name="Grigoriev I.V."/>
            <person name="Hibbett D.S."/>
            <person name="Martin F."/>
            <person name="Nordberg H.P."/>
            <person name="Cantor M.N."/>
            <person name="Hua S.X."/>
        </authorList>
    </citation>
    <scope>NUCLEOTIDE SEQUENCE [LARGE SCALE GENOMIC DNA]</scope>
    <source>
        <strain evidence="12">h7</strain>
    </source>
</reference>
<keyword evidence="6" id="KW-0325">Glycoprotein</keyword>
<sequence>MHSTLVFLFAFLAAAVNAHFQLQYPPPRGVFVEDDEPTFCDGYLTAVSNRSEFPLSGGFFSLNSEHPKWTAGVLISTLPDPKSFNNFSQVNSFFQIQGEGAFCIPLDFSKSNVTSLSTGQNVTIQIVFDGGDGQLYQCADLTLSNSFTIPTNVSCTNATSTATSSGATSTSTGAASTPKPSSLGVREYAMSSLAIPFTLIGAVLGLAAL</sequence>
<evidence type="ECO:0000313" key="11">
    <source>
        <dbReference type="EMBL" id="KIM48435.1"/>
    </source>
</evidence>
<proteinExistence type="predicted"/>
<gene>
    <name evidence="11" type="ORF">M413DRAFT_440167</name>
</gene>
<accession>A0A0C3CI65</accession>
<feature type="region of interest" description="Disordered" evidence="8">
    <location>
        <begin position="160"/>
        <end position="181"/>
    </location>
</feature>
<evidence type="ECO:0000256" key="1">
    <source>
        <dbReference type="ARBA" id="ARBA00004609"/>
    </source>
</evidence>
<dbReference type="GO" id="GO:0098552">
    <property type="term" value="C:side of membrane"/>
    <property type="evidence" value="ECO:0007669"/>
    <property type="project" value="UniProtKB-KW"/>
</dbReference>
<evidence type="ECO:0000256" key="7">
    <source>
        <dbReference type="ARBA" id="ARBA00023288"/>
    </source>
</evidence>
<feature type="compositionally biased region" description="Low complexity" evidence="8">
    <location>
        <begin position="160"/>
        <end position="177"/>
    </location>
</feature>
<keyword evidence="5" id="KW-0472">Membrane</keyword>
<protein>
    <recommendedName>
        <fullName evidence="10">Copper acquisition factor BIM1-like domain-containing protein</fullName>
    </recommendedName>
</protein>
<keyword evidence="7" id="KW-0449">Lipoprotein</keyword>
<dbReference type="CDD" id="cd21176">
    <property type="entry name" value="LPMO_auxiliary-like"/>
    <property type="match status" value="1"/>
</dbReference>
<feature type="domain" description="Copper acquisition factor BIM1-like" evidence="10">
    <location>
        <begin position="17"/>
        <end position="159"/>
    </location>
</feature>
<organism evidence="11 12">
    <name type="scientific">Hebeloma cylindrosporum</name>
    <dbReference type="NCBI Taxonomy" id="76867"/>
    <lineage>
        <taxon>Eukaryota</taxon>
        <taxon>Fungi</taxon>
        <taxon>Dikarya</taxon>
        <taxon>Basidiomycota</taxon>
        <taxon>Agaricomycotina</taxon>
        <taxon>Agaricomycetes</taxon>
        <taxon>Agaricomycetidae</taxon>
        <taxon>Agaricales</taxon>
        <taxon>Agaricineae</taxon>
        <taxon>Hymenogastraceae</taxon>
        <taxon>Hebeloma</taxon>
    </lineage>
</organism>
<dbReference type="HOGENOM" id="CLU_070647_3_0_1"/>
<feature type="signal peptide" evidence="9">
    <location>
        <begin position="1"/>
        <end position="18"/>
    </location>
</feature>
<evidence type="ECO:0000256" key="4">
    <source>
        <dbReference type="ARBA" id="ARBA00022729"/>
    </source>
</evidence>
<reference evidence="12" key="2">
    <citation type="submission" date="2015-01" db="EMBL/GenBank/DDBJ databases">
        <title>Evolutionary Origins and Diversification of the Mycorrhizal Mutualists.</title>
        <authorList>
            <consortium name="DOE Joint Genome Institute"/>
            <consortium name="Mycorrhizal Genomics Consortium"/>
            <person name="Kohler A."/>
            <person name="Kuo A."/>
            <person name="Nagy L.G."/>
            <person name="Floudas D."/>
            <person name="Copeland A."/>
            <person name="Barry K.W."/>
            <person name="Cichocki N."/>
            <person name="Veneault-Fourrey C."/>
            <person name="LaButti K."/>
            <person name="Lindquist E.A."/>
            <person name="Lipzen A."/>
            <person name="Lundell T."/>
            <person name="Morin E."/>
            <person name="Murat C."/>
            <person name="Riley R."/>
            <person name="Ohm R."/>
            <person name="Sun H."/>
            <person name="Tunlid A."/>
            <person name="Henrissat B."/>
            <person name="Grigoriev I.V."/>
            <person name="Hibbett D.S."/>
            <person name="Martin F."/>
        </authorList>
    </citation>
    <scope>NUCLEOTIDE SEQUENCE [LARGE SCALE GENOMIC DNA]</scope>
    <source>
        <strain evidence="12">h7</strain>
    </source>
</reference>
<evidence type="ECO:0000259" key="10">
    <source>
        <dbReference type="Pfam" id="PF20238"/>
    </source>
</evidence>
<dbReference type="AlphaFoldDB" id="A0A0C3CI65"/>
<dbReference type="InterPro" id="IPR046936">
    <property type="entry name" value="BIM1-like"/>
</dbReference>
<dbReference type="GO" id="GO:0005886">
    <property type="term" value="C:plasma membrane"/>
    <property type="evidence" value="ECO:0007669"/>
    <property type="project" value="UniProtKB-SubCell"/>
</dbReference>
<dbReference type="OrthoDB" id="2146436at2759"/>
<name>A0A0C3CI65_HEBCY</name>
<dbReference type="STRING" id="686832.A0A0C3CI65"/>
<keyword evidence="4 9" id="KW-0732">Signal</keyword>
<dbReference type="Pfam" id="PF20238">
    <property type="entry name" value="BIM1-like_dom"/>
    <property type="match status" value="1"/>
</dbReference>
<evidence type="ECO:0000256" key="2">
    <source>
        <dbReference type="ARBA" id="ARBA00022475"/>
    </source>
</evidence>
<evidence type="ECO:0000256" key="8">
    <source>
        <dbReference type="SAM" id="MobiDB-lite"/>
    </source>
</evidence>